<gene>
    <name evidence="26" type="ORF">K493DRAFT_290138</name>
</gene>
<dbReference type="PRINTS" id="PR01483">
    <property type="entry name" value="FASYNTHASE"/>
</dbReference>
<keyword evidence="13" id="KW-0560">Oxidoreductase</keyword>
<comment type="caution">
    <text evidence="26">The sequence shown here is derived from an EMBL/GenBank/DDBJ whole genome shotgun (WGS) entry which is preliminary data.</text>
</comment>
<feature type="domain" description="Carrier" evidence="24">
    <location>
        <begin position="2209"/>
        <end position="2285"/>
    </location>
</feature>
<dbReference type="Pfam" id="PF18314">
    <property type="entry name" value="FAS_I_H"/>
    <property type="match status" value="1"/>
</dbReference>
<dbReference type="InterPro" id="IPR040899">
    <property type="entry name" value="Fas_alpha_ACP"/>
</dbReference>
<dbReference type="FunFam" id="3.40.366.10:FF:000003">
    <property type="entry name" value="Fatty acid synthase subunit beta dehydratase"/>
    <property type="match status" value="1"/>
</dbReference>
<evidence type="ECO:0000256" key="1">
    <source>
        <dbReference type="ARBA" id="ARBA00012878"/>
    </source>
</evidence>
<dbReference type="InterPro" id="IPR013565">
    <property type="entry name" value="Fas1/AflB-like_central"/>
</dbReference>
<comment type="catalytic activity">
    <reaction evidence="20">
        <text>acetyl-CoA + n malonyl-CoA + 2n NADPH + 4n H(+) = a long-chain-acyl-CoA + n CoA + n CO2 + 2n NADP(+).</text>
        <dbReference type="EC" id="2.3.1.86"/>
    </reaction>
</comment>
<dbReference type="EC" id="2.3.1.86" evidence="1"/>
<dbReference type="CDD" id="cd03447">
    <property type="entry name" value="FAS_MaoC"/>
    <property type="match status" value="1"/>
</dbReference>
<dbReference type="PROSITE" id="PS50075">
    <property type="entry name" value="CARRIER"/>
    <property type="match status" value="1"/>
</dbReference>
<dbReference type="FunFam" id="3.30.70.3330:FF:000001">
    <property type="entry name" value="Fatty acid synthase subunit beta dehydratase"/>
    <property type="match status" value="1"/>
</dbReference>
<comment type="catalytic activity">
    <reaction evidence="21">
        <text>a (3R)-hydroxyacyl-[ACP] + NADP(+) = a 3-oxoacyl-[ACP] + NADPH + H(+)</text>
        <dbReference type="Rhea" id="RHEA:17397"/>
        <dbReference type="Rhea" id="RHEA-COMP:9916"/>
        <dbReference type="Rhea" id="RHEA-COMP:9945"/>
        <dbReference type="ChEBI" id="CHEBI:15378"/>
        <dbReference type="ChEBI" id="CHEBI:57783"/>
        <dbReference type="ChEBI" id="CHEBI:58349"/>
        <dbReference type="ChEBI" id="CHEBI:78776"/>
        <dbReference type="ChEBI" id="CHEBI:78827"/>
        <dbReference type="EC" id="1.1.1.100"/>
    </reaction>
</comment>
<dbReference type="HAMAP" id="MF_00101">
    <property type="entry name" value="AcpS"/>
    <property type="match status" value="1"/>
</dbReference>
<dbReference type="Gene3D" id="3.30.70.2490">
    <property type="match status" value="1"/>
</dbReference>
<evidence type="ECO:0000256" key="19">
    <source>
        <dbReference type="ARBA" id="ARBA00033756"/>
    </source>
</evidence>
<dbReference type="InterPro" id="IPR002539">
    <property type="entry name" value="MaoC-like_dom"/>
</dbReference>
<dbReference type="InterPro" id="IPR018201">
    <property type="entry name" value="Ketoacyl_synth_AS"/>
</dbReference>
<keyword evidence="16" id="KW-0275">Fatty acid biosynthesis</keyword>
<dbReference type="InterPro" id="IPR014030">
    <property type="entry name" value="Ketoacyl_synth_N"/>
</dbReference>
<dbReference type="InterPro" id="IPR047224">
    <property type="entry name" value="FAS_alpha_su_C"/>
</dbReference>
<dbReference type="InterPro" id="IPR029069">
    <property type="entry name" value="HotDog_dom_sf"/>
</dbReference>
<name>A0A1Y1XTK9_9FUNG</name>
<keyword evidence="5" id="KW-0444">Lipid biosynthesis</keyword>
<evidence type="ECO:0000256" key="7">
    <source>
        <dbReference type="ARBA" id="ARBA00022679"/>
    </source>
</evidence>
<evidence type="ECO:0000256" key="6">
    <source>
        <dbReference type="ARBA" id="ARBA00022553"/>
    </source>
</evidence>
<dbReference type="Gene3D" id="3.40.366.10">
    <property type="entry name" value="Malonyl-Coenzyme A Acyl Carrier Protein, domain 2"/>
    <property type="match status" value="3"/>
</dbReference>
<dbReference type="STRING" id="1314790.A0A1Y1XTK9"/>
<evidence type="ECO:0000256" key="18">
    <source>
        <dbReference type="ARBA" id="ARBA00023268"/>
    </source>
</evidence>
<dbReference type="InterPro" id="IPR050830">
    <property type="entry name" value="Fungal_FAS"/>
</dbReference>
<dbReference type="PROSITE" id="PS52004">
    <property type="entry name" value="KS3_2"/>
    <property type="match status" value="1"/>
</dbReference>
<dbReference type="GO" id="GO:0004321">
    <property type="term" value="F:fatty-acyl-CoA synthase activity"/>
    <property type="evidence" value="ECO:0007669"/>
    <property type="project" value="UniProtKB-EC"/>
</dbReference>
<dbReference type="InterPro" id="IPR013785">
    <property type="entry name" value="Aldolase_TIM"/>
</dbReference>
<dbReference type="InterPro" id="IPR009081">
    <property type="entry name" value="PP-bd_ACP"/>
</dbReference>
<dbReference type="Gene3D" id="1.20.930.70">
    <property type="match status" value="1"/>
</dbReference>
<dbReference type="FunFam" id="3.90.25.70:FF:000001">
    <property type="entry name" value="Fatty acid synthase subunit alpha"/>
    <property type="match status" value="1"/>
</dbReference>
<dbReference type="FunFam" id="3.40.366.10:FF:000007">
    <property type="entry name" value="Fatty acid synthase beta subunit dehydratase"/>
    <property type="match status" value="1"/>
</dbReference>
<dbReference type="GO" id="GO:0008897">
    <property type="term" value="F:holo-[acyl-carrier-protein] synthase activity"/>
    <property type="evidence" value="ECO:0007669"/>
    <property type="project" value="InterPro"/>
</dbReference>
<organism evidence="26 27">
    <name type="scientific">Basidiobolus meristosporus CBS 931.73</name>
    <dbReference type="NCBI Taxonomy" id="1314790"/>
    <lineage>
        <taxon>Eukaryota</taxon>
        <taxon>Fungi</taxon>
        <taxon>Fungi incertae sedis</taxon>
        <taxon>Zoopagomycota</taxon>
        <taxon>Entomophthoromycotina</taxon>
        <taxon>Basidiobolomycetes</taxon>
        <taxon>Basidiobolales</taxon>
        <taxon>Basidiobolaceae</taxon>
        <taxon>Basidiobolus</taxon>
    </lineage>
</organism>
<dbReference type="EMBL" id="MCFE01000494">
    <property type="protein sequence ID" value="ORX88836.1"/>
    <property type="molecule type" value="Genomic_DNA"/>
</dbReference>
<keyword evidence="7" id="KW-0808">Transferase</keyword>
<dbReference type="Gene3D" id="6.10.250.1850">
    <property type="match status" value="1"/>
</dbReference>
<dbReference type="InterPro" id="IPR004568">
    <property type="entry name" value="Ppantetheine-prot_Trfase_dom"/>
</dbReference>
<dbReference type="Gene3D" id="6.10.140.1400">
    <property type="match status" value="1"/>
</dbReference>
<dbReference type="Gene3D" id="6.10.250.1940">
    <property type="match status" value="1"/>
</dbReference>
<evidence type="ECO:0000259" key="25">
    <source>
        <dbReference type="PROSITE" id="PS52004"/>
    </source>
</evidence>
<dbReference type="InterPro" id="IPR001227">
    <property type="entry name" value="Ac_transferase_dom_sf"/>
</dbReference>
<evidence type="ECO:0000256" key="15">
    <source>
        <dbReference type="ARBA" id="ARBA00023098"/>
    </source>
</evidence>
<keyword evidence="14" id="KW-0520">NAD</keyword>
<dbReference type="Gene3D" id="6.10.140.1410">
    <property type="match status" value="1"/>
</dbReference>
<dbReference type="SUPFAM" id="SSF54637">
    <property type="entry name" value="Thioesterase/thiol ester dehydrase-isomerase"/>
    <property type="match status" value="2"/>
</dbReference>
<keyword evidence="18" id="KW-0511">Multifunctional enzyme</keyword>
<reference evidence="26 27" key="1">
    <citation type="submission" date="2016-07" db="EMBL/GenBank/DDBJ databases">
        <title>Pervasive Adenine N6-methylation of Active Genes in Fungi.</title>
        <authorList>
            <consortium name="DOE Joint Genome Institute"/>
            <person name="Mondo S.J."/>
            <person name="Dannebaum R.O."/>
            <person name="Kuo R.C."/>
            <person name="Labutti K."/>
            <person name="Haridas S."/>
            <person name="Kuo A."/>
            <person name="Salamov A."/>
            <person name="Ahrendt S.R."/>
            <person name="Lipzen A."/>
            <person name="Sullivan W."/>
            <person name="Andreopoulos W.B."/>
            <person name="Clum A."/>
            <person name="Lindquist E."/>
            <person name="Daum C."/>
            <person name="Ramamoorthy G.K."/>
            <person name="Gryganskyi A."/>
            <person name="Culley D."/>
            <person name="Magnuson J.K."/>
            <person name="James T.Y."/>
            <person name="O'Malley M.A."/>
            <person name="Stajich J.E."/>
            <person name="Spatafora J.W."/>
            <person name="Visel A."/>
            <person name="Grigoriev I.V."/>
        </authorList>
    </citation>
    <scope>NUCLEOTIDE SEQUENCE [LARGE SCALE GENOMIC DNA]</scope>
    <source>
        <strain evidence="26 27">CBS 931.73</strain>
    </source>
</reference>
<comment type="subunit">
    <text evidence="19">[Alpha(6)beta(6)] hexamers of two multifunctional subunits (alpha and beta).</text>
</comment>
<dbReference type="Pfam" id="PF22235">
    <property type="entry name" value="FAS1_thioest_ins"/>
    <property type="match status" value="1"/>
</dbReference>
<evidence type="ECO:0000256" key="8">
    <source>
        <dbReference type="ARBA" id="ARBA00022723"/>
    </source>
</evidence>
<dbReference type="OrthoDB" id="4251012at2759"/>
<dbReference type="GO" id="GO:0019171">
    <property type="term" value="F:(3R)-hydroxyacyl-[acyl-carrier-protein] dehydratase activity"/>
    <property type="evidence" value="ECO:0007669"/>
    <property type="project" value="InterPro"/>
</dbReference>
<dbReference type="Pfam" id="PF16073">
    <property type="entry name" value="SAT"/>
    <property type="match status" value="1"/>
</dbReference>
<evidence type="ECO:0000256" key="22">
    <source>
        <dbReference type="ARBA" id="ARBA00049541"/>
    </source>
</evidence>
<evidence type="ECO:0000256" key="23">
    <source>
        <dbReference type="SAM" id="MobiDB-lite"/>
    </source>
</evidence>
<dbReference type="GO" id="GO:0000287">
    <property type="term" value="F:magnesium ion binding"/>
    <property type="evidence" value="ECO:0007669"/>
    <property type="project" value="InterPro"/>
</dbReference>
<dbReference type="InParanoid" id="A0A1Y1XTK9"/>
<dbReference type="CDD" id="cd08950">
    <property type="entry name" value="KR_fFAS_SDR_c_like"/>
    <property type="match status" value="1"/>
</dbReference>
<dbReference type="Proteomes" id="UP000193498">
    <property type="component" value="Unassembled WGS sequence"/>
</dbReference>
<dbReference type="FunFam" id="3.40.366.10:FF:000006">
    <property type="entry name" value="Fatty acid synthase beta subunit dehydratase"/>
    <property type="match status" value="1"/>
</dbReference>
<evidence type="ECO:0000256" key="21">
    <source>
        <dbReference type="ARBA" id="ARBA00048508"/>
    </source>
</evidence>
<dbReference type="GO" id="GO:0005835">
    <property type="term" value="C:fatty acid synthase complex"/>
    <property type="evidence" value="ECO:0007669"/>
    <property type="project" value="InterPro"/>
</dbReference>
<proteinExistence type="inferred from homology"/>
<dbReference type="InterPro" id="IPR039569">
    <property type="entry name" value="FAS1-like_DH_region"/>
</dbReference>
<dbReference type="GO" id="GO:0016787">
    <property type="term" value="F:hydrolase activity"/>
    <property type="evidence" value="ECO:0007669"/>
    <property type="project" value="UniProtKB-KW"/>
</dbReference>
<keyword evidence="6" id="KW-0597">Phosphoprotein</keyword>
<dbReference type="GO" id="GO:0004312">
    <property type="term" value="F:fatty acid synthase activity"/>
    <property type="evidence" value="ECO:0007669"/>
    <property type="project" value="InterPro"/>
</dbReference>
<dbReference type="Gene3D" id="3.30.1120.100">
    <property type="match status" value="1"/>
</dbReference>
<evidence type="ECO:0000256" key="3">
    <source>
        <dbReference type="ARBA" id="ARBA00014008"/>
    </source>
</evidence>
<dbReference type="Pfam" id="PF02801">
    <property type="entry name" value="Ketoacyl-synt_C"/>
    <property type="match status" value="1"/>
</dbReference>
<evidence type="ECO:0000256" key="2">
    <source>
        <dbReference type="ARBA" id="ARBA00012948"/>
    </source>
</evidence>
<feature type="region of interest" description="Disordered" evidence="23">
    <location>
        <begin position="3391"/>
        <end position="3411"/>
    </location>
</feature>
<dbReference type="SUPFAM" id="SSF51735">
    <property type="entry name" value="NAD(P)-binding Rossmann-fold domains"/>
    <property type="match status" value="1"/>
</dbReference>
<dbReference type="SUPFAM" id="SSF51412">
    <property type="entry name" value="Inosine monophosphate dehydrogenase (IMPDH)"/>
    <property type="match status" value="1"/>
</dbReference>
<dbReference type="PANTHER" id="PTHR10982:SF21">
    <property type="entry name" value="FATTY ACID SYNTHASE SUBUNIT BETA"/>
    <property type="match status" value="1"/>
</dbReference>
<dbReference type="FunFam" id="1.20.930.70:FF:000001">
    <property type="entry name" value="Fatty acid synthase beta subunit dehydratase"/>
    <property type="match status" value="1"/>
</dbReference>
<keyword evidence="17" id="KW-0456">Lyase</keyword>
<keyword evidence="15" id="KW-0443">Lipid metabolism</keyword>
<dbReference type="Gene3D" id="3.30.70.2430">
    <property type="match status" value="1"/>
</dbReference>
<dbReference type="Gene3D" id="3.20.20.70">
    <property type="entry name" value="Aldolase class I"/>
    <property type="match status" value="2"/>
</dbReference>
<dbReference type="InterPro" id="IPR014031">
    <property type="entry name" value="Ketoacyl_synth_C"/>
</dbReference>
<dbReference type="PANTHER" id="PTHR10982">
    <property type="entry name" value="MALONYL COA-ACYL CARRIER PROTEIN TRANSACYLASE"/>
    <property type="match status" value="1"/>
</dbReference>
<dbReference type="InterPro" id="IPR020841">
    <property type="entry name" value="PKS_Beta-ketoAc_synthase_dom"/>
</dbReference>
<dbReference type="Gene3D" id="3.40.50.720">
    <property type="entry name" value="NAD(P)-binding Rossmann-like Domain"/>
    <property type="match status" value="1"/>
</dbReference>
<dbReference type="Pfam" id="PF17951">
    <property type="entry name" value="FAS_meander"/>
    <property type="match status" value="1"/>
</dbReference>
<evidence type="ECO:0000256" key="16">
    <source>
        <dbReference type="ARBA" id="ARBA00023160"/>
    </source>
</evidence>
<dbReference type="InterPro" id="IPR036291">
    <property type="entry name" value="NAD(P)-bd_dom_sf"/>
</dbReference>
<dbReference type="CDD" id="cd00828">
    <property type="entry name" value="elong_cond_enzymes"/>
    <property type="match status" value="1"/>
</dbReference>
<evidence type="ECO:0000256" key="13">
    <source>
        <dbReference type="ARBA" id="ARBA00023002"/>
    </source>
</evidence>
<dbReference type="InterPro" id="IPR041099">
    <property type="entry name" value="FAS1_N"/>
</dbReference>
<evidence type="ECO:0000256" key="11">
    <source>
        <dbReference type="ARBA" id="ARBA00022842"/>
    </source>
</evidence>
<evidence type="ECO:0000256" key="4">
    <source>
        <dbReference type="ARBA" id="ARBA00022450"/>
    </source>
</evidence>
<dbReference type="InterPro" id="IPR016035">
    <property type="entry name" value="Acyl_Trfase/lysoPLipase"/>
</dbReference>
<dbReference type="GO" id="GO:0006633">
    <property type="term" value="P:fatty acid biosynthetic process"/>
    <property type="evidence" value="ECO:0007669"/>
    <property type="project" value="UniProtKB-KW"/>
</dbReference>
<keyword evidence="27" id="KW-1185">Reference proteome</keyword>
<keyword evidence="10" id="KW-0276">Fatty acid metabolism</keyword>
<dbReference type="InterPro" id="IPR037143">
    <property type="entry name" value="4-PPantetheinyl_Trfase_dom_sf"/>
</dbReference>
<keyword evidence="12" id="KW-0521">NADP</keyword>
<dbReference type="FunCoup" id="A0A1Y1XTK9">
    <property type="interactions" value="44"/>
</dbReference>
<dbReference type="FunFam" id="3.20.20.70:FF:000078">
    <property type="entry name" value="Fatty acid synthase beta subunit dehydratase"/>
    <property type="match status" value="1"/>
</dbReference>
<dbReference type="GO" id="GO:0004316">
    <property type="term" value="F:3-oxoacyl-[acyl-carrier-protein] reductase (NADPH) activity"/>
    <property type="evidence" value="ECO:0007669"/>
    <property type="project" value="UniProtKB-EC"/>
</dbReference>
<evidence type="ECO:0000256" key="9">
    <source>
        <dbReference type="ARBA" id="ARBA00022801"/>
    </source>
</evidence>
<evidence type="ECO:0000313" key="27">
    <source>
        <dbReference type="Proteomes" id="UP000193498"/>
    </source>
</evidence>
<dbReference type="Gene3D" id="3.40.47.10">
    <property type="match status" value="1"/>
</dbReference>
<dbReference type="Gene3D" id="6.10.60.10">
    <property type="match status" value="1"/>
</dbReference>
<dbReference type="Pfam" id="PF17828">
    <property type="entry name" value="FAS_N"/>
    <property type="match status" value="1"/>
</dbReference>
<keyword evidence="8" id="KW-0479">Metal-binding</keyword>
<protein>
    <recommendedName>
        <fullName evidence="3">Fatty acid synthase subunit alpha</fullName>
        <ecNumber evidence="2">1.1.1.100</ecNumber>
        <ecNumber evidence="1">2.3.1.86</ecNumber>
    </recommendedName>
</protein>
<dbReference type="InterPro" id="IPR003965">
    <property type="entry name" value="Fatty_acid_synthase"/>
</dbReference>
<dbReference type="Pfam" id="PF18325">
    <property type="entry name" value="Fas_alpha_ACP"/>
    <property type="match status" value="1"/>
</dbReference>
<dbReference type="Pfam" id="PF01575">
    <property type="entry name" value="MaoC_dehydratas"/>
    <property type="match status" value="1"/>
</dbReference>
<dbReference type="InterPro" id="IPR040883">
    <property type="entry name" value="FAS_meander"/>
</dbReference>
<dbReference type="InterPro" id="IPR014043">
    <property type="entry name" value="Acyl_transferase_dom"/>
</dbReference>
<dbReference type="Gene3D" id="3.90.470.20">
    <property type="entry name" value="4'-phosphopantetheinyl transferase domain"/>
    <property type="match status" value="1"/>
</dbReference>
<dbReference type="Pfam" id="PF08354">
    <property type="entry name" value="Fas1-AflB-like_hel"/>
    <property type="match status" value="1"/>
</dbReference>
<dbReference type="Gene3D" id="1.20.1050.120">
    <property type="match status" value="1"/>
</dbReference>
<dbReference type="Gene3D" id="6.20.240.10">
    <property type="match status" value="1"/>
</dbReference>
<dbReference type="Gene3D" id="3.90.25.70">
    <property type="match status" value="1"/>
</dbReference>
<dbReference type="SUPFAM" id="SSF52151">
    <property type="entry name" value="FabD/lysophospholipase-like"/>
    <property type="match status" value="2"/>
</dbReference>
<dbReference type="Pfam" id="PF13452">
    <property type="entry name" value="FAS1_DH_region"/>
    <property type="match status" value="1"/>
</dbReference>
<dbReference type="Gene3D" id="3.10.129.10">
    <property type="entry name" value="Hotdog Thioesterase"/>
    <property type="match status" value="1"/>
</dbReference>
<keyword evidence="4" id="KW-0596">Phosphopantetheine</keyword>
<dbReference type="InterPro" id="IPR032088">
    <property type="entry name" value="SAT"/>
</dbReference>
<dbReference type="Pfam" id="PF00109">
    <property type="entry name" value="ketoacyl-synt"/>
    <property type="match status" value="1"/>
</dbReference>
<evidence type="ECO:0000313" key="26">
    <source>
        <dbReference type="EMBL" id="ORX88836.1"/>
    </source>
</evidence>
<evidence type="ECO:0000256" key="12">
    <source>
        <dbReference type="ARBA" id="ARBA00022857"/>
    </source>
</evidence>
<dbReference type="NCBIfam" id="TIGR00556">
    <property type="entry name" value="pantethn_trn"/>
    <property type="match status" value="1"/>
</dbReference>
<dbReference type="GO" id="GO:0004318">
    <property type="term" value="F:enoyl-[acyl-carrier-protein] reductase (NADH) activity"/>
    <property type="evidence" value="ECO:0007669"/>
    <property type="project" value="InterPro"/>
</dbReference>
<dbReference type="InterPro" id="IPR041550">
    <property type="entry name" value="FASI_helical"/>
</dbReference>
<dbReference type="SUPFAM" id="SSF53901">
    <property type="entry name" value="Thiolase-like"/>
    <property type="match status" value="2"/>
</dbReference>
<evidence type="ECO:0000256" key="14">
    <source>
        <dbReference type="ARBA" id="ARBA00023027"/>
    </source>
</evidence>
<sequence length="3915" mass="433251">MVASNASLRPLAVKFGKTEITILIPNDIWVSAEQIREDFQSSYKPADPASEELTKIELAAKFLSYAIENNKKDENLQLLPVIQILFSHFREQYLKSNDVHAVTRSLVNEARIAVIKAYFEAYVLLKEQGLLEGSIAPKSALVSAVEDKHASLFAIFGGQGNIEEYFDELYDIFVTYEGFARPYVQQVAGVLRNLANDDEARIIHTKGLDVLRWLENPESKPDQAYLISAPVSLPLIGLTQLLHYHIMAKVLDLAPGQVRSLISGATGHSQGIISAVAISASATDEEFILNSKKALGLLFWIGTRAHQVYPPTTLNPTILQDSLSNNEGNPTPMLSVTGLRKEEVLKYVDATNSHLPEERQIKLTLTNGPRNFVCTGHPQSLYGLNLALRKIKAPAGLDQGRVPHSQRKVKFSSRFLPITAPFHSSYLQGASEILAQDVQKYDLEFDAKSLTVPVYSTDSGKDLRESERLTLDLIDQICSLPVQWEAATNASVTHILDFGPGATSGIGGLTHRNKEGTGVRIILAGTLEGGNPELSYKGDLFDSEKSAVRYAQNWAKDFQPRLVRTSSNGRVYVDTRMSRFLGKPPIMVPGMTPSTVSEKFVGATINAGYHIELAGGGHFSPEHLRGKVKSIMDMTKPGEGISINMLFLNPFQWGFQYPTVQAMRREGLPIEGICCAAGVPSLDNANEIIANLREAGLRHISFKPGATAAIRQVLAIAAANPDMPILMQWTGGRAGGHHSFEDAHQPMLETYSAVRQQPNIILIAGSGFGGADDTLPYITGEWSTEFGYPPMPFDGVLLGSRVMVAAEGQAAVDVKQAIVDAPGVEDHQWEETYKGEAGGIMTVRSELGEPIHKVATRAVRFWKEMDDKIFSLAKEKRGPALLAKKDYYIRRLNADFQKPWFGKKADGSTCDLEEMTYSEVVNRLVELLYVKKESRWVDVSLIALVGDFIRRLEERFIAKEQPSKLQSFKELESPLETVEKFLAHYPKAFDQQLTTEDAQYFISLCLRLGQKPVPFIPVFDNNIEFWFKKDSLWQTEDLSAVLDEDVQRTCILQGPVAVRYSTKVNEPIKDMLDSIHEGHINALKERYYGNDDSLIPEVEYLGGSPIRTPSALKDVKITLKDNVRIFETSDNGALPPVEEWLELIAGPKYGWARALLTSNYIIQDKMFVDNLMKKVFRPRLEQKVEVRFGANEVVESITVSDKRSWSQSSHLETASSVSIEAKINGDVIDVIIYEQKDGVAIPFLSKFVYNPNQGYSTIHEVMEGRNDRIKEFYWALWFGQGSHLDLSNDPNQKFVAKDEQVLGHEITKFCQTVGNQAELYVDRGQKVLCAPVDFAIVVGWKSIIKTIFPKIVDGDLLRLVHLSNGFRLIDGASLLQRGDIVDTVSEIEAIVNTESGKMVEAKGVVIRDNKPIMEVTSKFLYRGKFTDYENTFQKIVETPVRVAVQTEKDIAVLKSKEWMNWEENAPELTPGAEIIFRLNSLLKFKNQTLYSSVTTTGTVTMKISTKEVVQIATVDYESGESHGNPVTEYLKRVGQPIEQAINFANGGYSVMPQGDEFSSVFNSPASNEAYAVVSGDYNPIHVNPYFADFAELPGTITHGMWTSASTKKFVEIFAADNSPQRVTAYDVNFQSMVLPNDRLETKLSHIGMKNGKKIIKVETVNQNNVKVIEGTAEIDQPVTAYVFTGQGSQEQGMGMALYASSPVAKRIWDSADQHFLINYGFSIIDIVRNNPKEKTIYFGGEKGKVIRKNYMSMTYDTIDQDGNTKALPLFPGITEKTASYTFTSPTGLLSATQFTQPALTLMEKAAFEDMVSKGLVQNDCVFAGHSLGEYAALASIGNVLAIESLVDVVFYRGMTMQVAVERDAHGRSNYGMCAVNPSRIGKTFDDIALRYVVDAIAHQSNGLLEIVNFNVENQQYVVSGELSNLDALANVLNFLKIQNIDLQNLLKTMPMEAVKEQLSSIIAKALDKAAAKLAKDGFINLERGYATIPLKGIDVPFHSSFLLGGVTPFRAYIAKKISQSDVDVNVLTHKYIPNLTAEPFEVTKEYFENVLAITNSPRINKVLKNWTEESVASPAQQQKLGYTLMLELLAYQFASPVRWIETQDKIFKDFGVERLIEVGPGPVLVGMAERTLKSKYQAYDDALTHRRTNLCYIKHEKEIYYSFEDEAPAAPAEAPKPAAAAVAAPAPVAAAAPAPVASGPASAVADAPITATEVLHVIIAQKLKKTLDEVPLSKAVKDLVGGKSTLQNEILGDLQKEFGTEFGTVPEKSEETTLEELGKNLGNGFSGTLGKHTSALVSKMISSKMPGGFTLTNARSYLSTNYGLGSGRTEAVLLYGLTMEPASRLGSEAEANAWLDSVAQLYAKRTGISLGSSGGAAAGPVAVGAVMNSAEFDALQAKQNALIRKQLEAFAKYLGHDLRAGDKAYENQKVATDQLQQELDQWVAEHGEVYAQGILPVFSALKARRYDSYWNWVRQDALNLYFDIIFGRLTAVDRDVTAQCLHVMNRATPGLIKFMRYYIDNLDTEKGETYKLAKELATTLLENCEAVLDASPVYKDVTIPTAPQTKVNERGDILYDEVPRANVRKFADYVKEMTNGSKITEYSNREKVQHDLLRVYKIIKHQNKVKKSDKLVLKSLYKDVIRSMSMNPKILSDKEHKNRKPARPNTGKKEVVPFLHLKKQTAQGWEFDQRLTNLYLDVLLNVAKEGVSFEHKTVLMTGCGKDSIGAEILKGLLSGGAKVVVTTSRFSRGVTEYYQSIYRRHGSKNSCLVVVPFNQGSKQDVQALIDYIYDRDERKGLNWDVDYIVPFAAIPENGREISDIDSKSELAHRIMMTNLLRMLGYIKTKKQEFGISTRPAQVILPLSPNHGTFGNDGLYSESKIALETLFNRWYSESWGSYLTITGAIIGWTRGTGLMSANNMIAEGIEKHGVRTFSTQEMAFNILGLMHPTIAEMSENGPVWADLNGGFQYVLDLNKISASLRTEIRNTSEIRKAIVADNAIDHKIVHGPSAELFYKSHIAKPRANLKIDFPELKNYTELKSLSHLQGMLDLEKVIVATGFAEVGPWGNSRTRWEMEAFGEFSLEGCIEMAWIMGYIKHHNGPLKSGKPYTGWVDMKTGEPVDDRDVKTKYEKDILKHSGIRLIESEIFNGYDPENKTFFQEIIIDQDLEPIEASPEEAAHFKRKHGDKVDAFEVKETGQWLVSFKKGAAIYVPKALRFDRLVAGQIPTGWDAARYGVPKEIIDQVDVITLYVLVSTVEALVSSGITDPYEFYKYVHISEVGNCSGSGMGGSLSLQKMYKDRMLDKPVQMDILQETFINTMPAWINMLLLSSSGPIKSPVGACATAVQSVEIGVETIMSGKAKIVIVGGYDDFQEEGSYEFANMKATSNANDEFARGREPGEMSRPTTTTRSGFMESHGAGVQILMSAKLAVQMGVPIYGIIALTNTATDKEGRSVPAPGQGVLTTARELRGKTESPLLDIKYRARQLKNRRKQIKLWVEEELEYLQEELESKKASGELEVSEEDFVSERTEHIQREAYRQEKEALTLWGNDFWKQDARIAPIRGALASFGLTVDDIGVASFHGTSTKANDKNESEVVNKQFAHLGRTPGNCCPGIFQKYLTGHPKGAAAAWMLNGVIQVLSTGIIPGNRNADNVDEKLADYEYLLYPSSTIYTDGVKAGLLKSFGFGQVGGEVLVIHPDYVLAALTESEYNAYKQKTHDRQAKAYRYLHDSYAGVAGLVQVKNEPPYTPEQESQVYLNPKARAAYDEKKKTYTFAKSDLTSAQVDSDPALTKQLVALTGNQKGVGVDVVLINSLKLEEVEKKLSKAELEYCFAKPDPNASLAGKLAAKESVIKAIISLGGEKIDISEVEITAADSGAPKAAFSGKAQEVVNSTGLKEIKLSISHSGSYAVAVAAATQ</sequence>
<dbReference type="FunFam" id="3.30.70.2490:FF:000001">
    <property type="entry name" value="Fatty acid synthase subunit alpha"/>
    <property type="match status" value="1"/>
</dbReference>
<evidence type="ECO:0000256" key="10">
    <source>
        <dbReference type="ARBA" id="ARBA00022832"/>
    </source>
</evidence>
<dbReference type="SMART" id="SM00827">
    <property type="entry name" value="PKS_AT"/>
    <property type="match status" value="1"/>
</dbReference>
<dbReference type="SUPFAM" id="SSF56214">
    <property type="entry name" value="4'-phosphopantetheinyl transferase"/>
    <property type="match status" value="1"/>
</dbReference>
<dbReference type="GO" id="GO:0004315">
    <property type="term" value="F:3-oxoacyl-[acyl-carrier-protein] synthase activity"/>
    <property type="evidence" value="ECO:0007669"/>
    <property type="project" value="UniProtKB-EC"/>
</dbReference>
<dbReference type="Gene3D" id="6.10.250.1930">
    <property type="match status" value="1"/>
</dbReference>
<dbReference type="InterPro" id="IPR016039">
    <property type="entry name" value="Thiolase-like"/>
</dbReference>
<evidence type="ECO:0000259" key="24">
    <source>
        <dbReference type="PROSITE" id="PS50075"/>
    </source>
</evidence>
<keyword evidence="11" id="KW-0460">Magnesium</keyword>
<comment type="catalytic activity">
    <reaction evidence="22">
        <text>a fatty acyl-[ACP] + malonyl-[ACP] + H(+) = a 3-oxoacyl-[ACP] + holo-[ACP] + CO2</text>
        <dbReference type="Rhea" id="RHEA:22836"/>
        <dbReference type="Rhea" id="RHEA-COMP:9623"/>
        <dbReference type="Rhea" id="RHEA-COMP:9685"/>
        <dbReference type="Rhea" id="RHEA-COMP:9916"/>
        <dbReference type="Rhea" id="RHEA-COMP:14125"/>
        <dbReference type="ChEBI" id="CHEBI:15378"/>
        <dbReference type="ChEBI" id="CHEBI:16526"/>
        <dbReference type="ChEBI" id="CHEBI:64479"/>
        <dbReference type="ChEBI" id="CHEBI:78449"/>
        <dbReference type="ChEBI" id="CHEBI:78776"/>
        <dbReference type="ChEBI" id="CHEBI:138651"/>
        <dbReference type="EC" id="2.3.1.41"/>
    </reaction>
</comment>
<dbReference type="Gene3D" id="6.10.140.1390">
    <property type="match status" value="1"/>
</dbReference>
<evidence type="ECO:0000256" key="5">
    <source>
        <dbReference type="ARBA" id="ARBA00022516"/>
    </source>
</evidence>
<dbReference type="InterPro" id="IPR008278">
    <property type="entry name" value="4-PPantetheinyl_Trfase_dom"/>
</dbReference>
<dbReference type="InterPro" id="IPR002582">
    <property type="entry name" value="ACPS"/>
</dbReference>
<dbReference type="Pfam" id="PF01648">
    <property type="entry name" value="ACPS"/>
    <property type="match status" value="1"/>
</dbReference>
<dbReference type="PROSITE" id="PS00606">
    <property type="entry name" value="KS3_1"/>
    <property type="match status" value="1"/>
</dbReference>
<accession>A0A1Y1XTK9</accession>
<evidence type="ECO:0000256" key="20">
    <source>
        <dbReference type="ARBA" id="ARBA00048237"/>
    </source>
</evidence>
<feature type="domain" description="Ketosynthase family 3 (KS3)" evidence="25">
    <location>
        <begin position="3158"/>
        <end position="3695"/>
    </location>
</feature>
<evidence type="ECO:0000256" key="17">
    <source>
        <dbReference type="ARBA" id="ARBA00023239"/>
    </source>
</evidence>
<dbReference type="Pfam" id="PF00698">
    <property type="entry name" value="Acyl_transf_1"/>
    <property type="match status" value="1"/>
</dbReference>
<keyword evidence="9" id="KW-0378">Hydrolase</keyword>
<dbReference type="EC" id="1.1.1.100" evidence="2"/>